<sequence length="52" mass="5593">MDIPDFGIPPRLAARMSMAEQYEYLRARLVSRRTLVTAGAVAGGGLVCPRSA</sequence>
<dbReference type="RefSeq" id="WP_350789048.1">
    <property type="nucleotide sequence ID" value="NZ_JBEPEK010000495.1"/>
</dbReference>
<gene>
    <name evidence="1" type="ORF">ABT404_41360</name>
</gene>
<organism evidence="1 2">
    <name type="scientific">Streptomyces hyaluromycini</name>
    <dbReference type="NCBI Taxonomy" id="1377993"/>
    <lineage>
        <taxon>Bacteria</taxon>
        <taxon>Bacillati</taxon>
        <taxon>Actinomycetota</taxon>
        <taxon>Actinomycetes</taxon>
        <taxon>Kitasatosporales</taxon>
        <taxon>Streptomycetaceae</taxon>
        <taxon>Streptomyces</taxon>
    </lineage>
</organism>
<proteinExistence type="predicted"/>
<accession>A0ABV1XA08</accession>
<evidence type="ECO:0000313" key="2">
    <source>
        <dbReference type="Proteomes" id="UP001474181"/>
    </source>
</evidence>
<dbReference type="Proteomes" id="UP001474181">
    <property type="component" value="Unassembled WGS sequence"/>
</dbReference>
<dbReference type="EMBL" id="JBEPEK010000495">
    <property type="protein sequence ID" value="MER7185838.1"/>
    <property type="molecule type" value="Genomic_DNA"/>
</dbReference>
<protein>
    <recommendedName>
        <fullName evidence="3">Phosphoesterase</fullName>
    </recommendedName>
</protein>
<evidence type="ECO:0008006" key="3">
    <source>
        <dbReference type="Google" id="ProtNLM"/>
    </source>
</evidence>
<name>A0ABV1XA08_9ACTN</name>
<keyword evidence="2" id="KW-1185">Reference proteome</keyword>
<reference evidence="1 2" key="1">
    <citation type="submission" date="2024-06" db="EMBL/GenBank/DDBJ databases">
        <title>The Natural Products Discovery Center: Release of the First 8490 Sequenced Strains for Exploring Actinobacteria Biosynthetic Diversity.</title>
        <authorList>
            <person name="Kalkreuter E."/>
            <person name="Kautsar S.A."/>
            <person name="Yang D."/>
            <person name="Bader C.D."/>
            <person name="Teijaro C.N."/>
            <person name="Fluegel L."/>
            <person name="Davis C.M."/>
            <person name="Simpson J.R."/>
            <person name="Lauterbach L."/>
            <person name="Steele A.D."/>
            <person name="Gui C."/>
            <person name="Meng S."/>
            <person name="Li G."/>
            <person name="Viehrig K."/>
            <person name="Ye F."/>
            <person name="Su P."/>
            <person name="Kiefer A.F."/>
            <person name="Nichols A."/>
            <person name="Cepeda A.J."/>
            <person name="Yan W."/>
            <person name="Fan B."/>
            <person name="Jiang Y."/>
            <person name="Adhikari A."/>
            <person name="Zheng C.-J."/>
            <person name="Schuster L."/>
            <person name="Cowan T.M."/>
            <person name="Smanski M.J."/>
            <person name="Chevrette M.G."/>
            <person name="De Carvalho L.P.S."/>
            <person name="Shen B."/>
        </authorList>
    </citation>
    <scope>NUCLEOTIDE SEQUENCE [LARGE SCALE GENOMIC DNA]</scope>
    <source>
        <strain evidence="1 2">NPDC000234</strain>
    </source>
</reference>
<comment type="caution">
    <text evidence="1">The sequence shown here is derived from an EMBL/GenBank/DDBJ whole genome shotgun (WGS) entry which is preliminary data.</text>
</comment>
<evidence type="ECO:0000313" key="1">
    <source>
        <dbReference type="EMBL" id="MER7185838.1"/>
    </source>
</evidence>